<comment type="cofactor">
    <cofactor evidence="3">
        <name>Zn(2+)</name>
        <dbReference type="ChEBI" id="CHEBI:29105"/>
    </cofactor>
</comment>
<feature type="modified residue" description="2',4',5'-topaquinone" evidence="13">
    <location>
        <position position="499"/>
    </location>
</feature>
<dbReference type="Pfam" id="PF01179">
    <property type="entry name" value="Cu_amine_oxid"/>
    <property type="match status" value="1"/>
</dbReference>
<proteinExistence type="inferred from homology"/>
<dbReference type="EMBL" id="JAGFBS010000002">
    <property type="protein sequence ID" value="KAG6380694.1"/>
    <property type="molecule type" value="Genomic_DNA"/>
</dbReference>
<organism evidence="18 19">
    <name type="scientific">Boletus reticuloceps</name>
    <dbReference type="NCBI Taxonomy" id="495285"/>
    <lineage>
        <taxon>Eukaryota</taxon>
        <taxon>Fungi</taxon>
        <taxon>Dikarya</taxon>
        <taxon>Basidiomycota</taxon>
        <taxon>Agaricomycotina</taxon>
        <taxon>Agaricomycetes</taxon>
        <taxon>Agaricomycetidae</taxon>
        <taxon>Boletales</taxon>
        <taxon>Boletineae</taxon>
        <taxon>Boletaceae</taxon>
        <taxon>Boletoideae</taxon>
        <taxon>Boletus</taxon>
    </lineage>
</organism>
<feature type="compositionally biased region" description="Low complexity" evidence="15">
    <location>
        <begin position="787"/>
        <end position="809"/>
    </location>
</feature>
<evidence type="ECO:0000256" key="9">
    <source>
        <dbReference type="ARBA" id="ARBA00023008"/>
    </source>
</evidence>
<keyword evidence="19" id="KW-1185">Reference proteome</keyword>
<comment type="PTM">
    <text evidence="13 14">Topaquinone (TPQ) is generated by copper-dependent autoxidation of a specific tyrosyl residue.</text>
</comment>
<comment type="similarity">
    <text evidence="4 14">Belongs to the copper/topaquinone oxidase family.</text>
</comment>
<sequence length="817" mass="90722">MSAKSCILSIRNRVATDNGPFSGSVAGYKGERQIPRSVLPRPITKPSTPHRIMAPAALPAVSTSFHKPFPTKPYKFIHPLDPLTPDEINAVALAIRHYTAANTHIKAVRFITCCLLPPPKQDVLAALGIPLTSGGRPSPPVDIIRKAESDVSCYGAVLAFKAGEWEVESLDQAPEGSEPQITPEELAMADVIVRNDPKVQALAKQVGIEPHQIYADGWAIGYDDRFPKYQRLQQALLFARFSEHENLYAHPLDFIPVIDSVAEKVIQIDFPPGYRYNTQGVHELSVETTEALPLSDESFAKSNRERIPPPLTSYEFLPDLMEQTDPTYKPREDIKPLHILQPEGVSFKMDGHTLEWQKWKMHVAFSHREGLALSTITYNDDGEIRPIFYRLGLAEMVVPYGAPEFPHSRKFAFDTGEYGMGTMANDLSLGCDCLGKIHYLPGAFVTHAGTAFIIKNAICIHEEDAGVLWKHTDYRPGGRSHTVRSRRLVVSMVCTLANYGRTILLFLCAVSDINLTEYIWNYYFYQDGNIELEIRLSGVLQVYVAGPNEPNPHGTVVAPGVNAHVHQHIFSIRVDPMLDGIHNSVIESDIVSLSAPTGSKENFAGNGFYVKERILTDQVKDGARDFDWAAERRWKIANLNKTHEFSGKPSSYQIMMKGGLLPLLSKGDSWIARRASFTHKALWVVRDEEGPKGGRMWPSGKYVPQTREEPEDSVGRWVKEGHGNIDNEDIVLYLTVGTTHIPRPEDWPVMPVEHVSVLFKPTSFFTKNPSMDVPGTKDVYSTPAFANGHSNGHNRNGTNGTNGTNGYGSPTCSGCGH</sequence>
<evidence type="ECO:0000256" key="12">
    <source>
        <dbReference type="PIRSR" id="PIRSR600269-50"/>
    </source>
</evidence>
<dbReference type="GO" id="GO:0009308">
    <property type="term" value="P:amine metabolic process"/>
    <property type="evidence" value="ECO:0007669"/>
    <property type="project" value="UniProtKB-UniRule"/>
</dbReference>
<comment type="caution">
    <text evidence="18">The sequence shown here is derived from an EMBL/GenBank/DDBJ whole genome shotgun (WGS) entry which is preliminary data.</text>
</comment>
<evidence type="ECO:0000256" key="4">
    <source>
        <dbReference type="ARBA" id="ARBA00007983"/>
    </source>
</evidence>
<evidence type="ECO:0000256" key="5">
    <source>
        <dbReference type="ARBA" id="ARBA00011738"/>
    </source>
</evidence>
<dbReference type="PROSITE" id="PS01165">
    <property type="entry name" value="COPPER_AMINE_OXID_2"/>
    <property type="match status" value="1"/>
</dbReference>
<keyword evidence="6 14" id="KW-0479">Metal-binding</keyword>
<dbReference type="InterPro" id="IPR036460">
    <property type="entry name" value="Cu_amine_oxidase_C_sf"/>
</dbReference>
<evidence type="ECO:0000259" key="16">
    <source>
        <dbReference type="Pfam" id="PF01179"/>
    </source>
</evidence>
<dbReference type="InterPro" id="IPR015802">
    <property type="entry name" value="Cu_amine_oxidase_N3"/>
</dbReference>
<comment type="cofactor">
    <cofactor evidence="2">
        <name>Mn(2+)</name>
        <dbReference type="ChEBI" id="CHEBI:29035"/>
    </cofactor>
</comment>
<accession>A0A8I2YWH1</accession>
<evidence type="ECO:0000256" key="8">
    <source>
        <dbReference type="ARBA" id="ARBA00023002"/>
    </source>
</evidence>
<evidence type="ECO:0000256" key="10">
    <source>
        <dbReference type="ARBA" id="ARBA00023211"/>
    </source>
</evidence>
<keyword evidence="7 12" id="KW-0801">TPQ</keyword>
<dbReference type="Pfam" id="PF02728">
    <property type="entry name" value="Cu_amine_oxidN3"/>
    <property type="match status" value="1"/>
</dbReference>
<comment type="catalytic activity">
    <reaction evidence="11">
        <text>a primary methyl amine + O2 + H2O = an aldehyde + H2O2 + NH4(+)</text>
        <dbReference type="Rhea" id="RHEA:16153"/>
        <dbReference type="ChEBI" id="CHEBI:15377"/>
        <dbReference type="ChEBI" id="CHEBI:15379"/>
        <dbReference type="ChEBI" id="CHEBI:16240"/>
        <dbReference type="ChEBI" id="CHEBI:17478"/>
        <dbReference type="ChEBI" id="CHEBI:28938"/>
        <dbReference type="ChEBI" id="CHEBI:228804"/>
        <dbReference type="EC" id="1.4.3.21"/>
    </reaction>
</comment>
<evidence type="ECO:0000256" key="11">
    <source>
        <dbReference type="ARBA" id="ARBA00048032"/>
    </source>
</evidence>
<dbReference type="Gene3D" id="2.70.98.20">
    <property type="entry name" value="Copper amine oxidase, catalytic domain"/>
    <property type="match status" value="1"/>
</dbReference>
<dbReference type="PANTHER" id="PTHR10638:SF86">
    <property type="entry name" value="COPPER AMINE OXIDASE 1-RELATED"/>
    <property type="match status" value="1"/>
</dbReference>
<feature type="region of interest" description="Disordered" evidence="15">
    <location>
        <begin position="782"/>
        <end position="817"/>
    </location>
</feature>
<keyword evidence="9 14" id="KW-0186">Copper</keyword>
<feature type="active site" description="Schiff-base intermediate with substrate; via topaquinone" evidence="12">
    <location>
        <position position="499"/>
    </location>
</feature>
<evidence type="ECO:0000256" key="7">
    <source>
        <dbReference type="ARBA" id="ARBA00022772"/>
    </source>
</evidence>
<evidence type="ECO:0000256" key="1">
    <source>
        <dbReference type="ARBA" id="ARBA00001935"/>
    </source>
</evidence>
<dbReference type="SUPFAM" id="SSF54416">
    <property type="entry name" value="Amine oxidase N-terminal region"/>
    <property type="match status" value="2"/>
</dbReference>
<reference evidence="18" key="1">
    <citation type="submission" date="2021-03" db="EMBL/GenBank/DDBJ databases">
        <title>Evolutionary innovations through gain and loss of genes in the ectomycorrhizal Boletales.</title>
        <authorList>
            <person name="Wu G."/>
            <person name="Miyauchi S."/>
            <person name="Morin E."/>
            <person name="Yang Z.-L."/>
            <person name="Xu J."/>
            <person name="Martin F.M."/>
        </authorList>
    </citation>
    <scope>NUCLEOTIDE SEQUENCE</scope>
    <source>
        <strain evidence="18">BR01</strain>
    </source>
</reference>
<dbReference type="InterPro" id="IPR049947">
    <property type="entry name" value="Cu_Am_Ox_Cu-bd"/>
</dbReference>
<evidence type="ECO:0000256" key="2">
    <source>
        <dbReference type="ARBA" id="ARBA00001936"/>
    </source>
</evidence>
<name>A0A8I2YWH1_9AGAM</name>
<feature type="domain" description="Copper amine oxidase catalytic" evidence="16">
    <location>
        <begin position="337"/>
        <end position="771"/>
    </location>
</feature>
<evidence type="ECO:0000256" key="6">
    <source>
        <dbReference type="ARBA" id="ARBA00022723"/>
    </source>
</evidence>
<dbReference type="Proteomes" id="UP000683000">
    <property type="component" value="Unassembled WGS sequence"/>
</dbReference>
<comment type="cofactor">
    <cofactor evidence="14">
        <name>Cu cation</name>
        <dbReference type="ChEBI" id="CHEBI:23378"/>
    </cofactor>
    <text evidence="14">Contains 1 topaquinone per subunit.</text>
</comment>
<evidence type="ECO:0000256" key="3">
    <source>
        <dbReference type="ARBA" id="ARBA00001947"/>
    </source>
</evidence>
<dbReference type="InterPro" id="IPR000269">
    <property type="entry name" value="Cu_amine_oxidase"/>
</dbReference>
<dbReference type="Gene3D" id="3.10.450.40">
    <property type="match status" value="2"/>
</dbReference>
<dbReference type="GO" id="GO:0008131">
    <property type="term" value="F:primary methylamine oxidase activity"/>
    <property type="evidence" value="ECO:0007669"/>
    <property type="project" value="UniProtKB-EC"/>
</dbReference>
<dbReference type="SUPFAM" id="SSF49998">
    <property type="entry name" value="Amine oxidase catalytic domain"/>
    <property type="match status" value="1"/>
</dbReference>
<dbReference type="InterPro" id="IPR015798">
    <property type="entry name" value="Cu_amine_oxidase_C"/>
</dbReference>
<evidence type="ECO:0000256" key="14">
    <source>
        <dbReference type="RuleBase" id="RU000672"/>
    </source>
</evidence>
<dbReference type="GO" id="GO:0048038">
    <property type="term" value="F:quinone binding"/>
    <property type="evidence" value="ECO:0007669"/>
    <property type="project" value="InterPro"/>
</dbReference>
<evidence type="ECO:0000313" key="18">
    <source>
        <dbReference type="EMBL" id="KAG6380694.1"/>
    </source>
</evidence>
<dbReference type="AlphaFoldDB" id="A0A8I2YWH1"/>
<evidence type="ECO:0000313" key="19">
    <source>
        <dbReference type="Proteomes" id="UP000683000"/>
    </source>
</evidence>
<comment type="subunit">
    <text evidence="5">Homodimer.</text>
</comment>
<keyword evidence="10" id="KW-0464">Manganese</keyword>
<comment type="cofactor">
    <cofactor evidence="1">
        <name>Cu cation</name>
        <dbReference type="ChEBI" id="CHEBI:23378"/>
    </cofactor>
</comment>
<evidence type="ECO:0000256" key="15">
    <source>
        <dbReference type="SAM" id="MobiDB-lite"/>
    </source>
</evidence>
<feature type="active site" description="Proton acceptor" evidence="12">
    <location>
        <position position="414"/>
    </location>
</feature>
<gene>
    <name evidence="18" type="ORF">JVT61DRAFT_5071</name>
</gene>
<protein>
    <recommendedName>
        <fullName evidence="14">Amine oxidase</fullName>
        <ecNumber evidence="14">1.4.3.-</ecNumber>
    </recommendedName>
</protein>
<feature type="domain" description="Copper amine oxidase N3-terminal" evidence="17">
    <location>
        <begin position="179"/>
        <end position="271"/>
    </location>
</feature>
<dbReference type="PANTHER" id="PTHR10638">
    <property type="entry name" value="COPPER AMINE OXIDASE"/>
    <property type="match status" value="1"/>
</dbReference>
<dbReference type="InterPro" id="IPR016182">
    <property type="entry name" value="Cu_amine_oxidase_N-reg"/>
</dbReference>
<evidence type="ECO:0000259" key="17">
    <source>
        <dbReference type="Pfam" id="PF02728"/>
    </source>
</evidence>
<keyword evidence="8 14" id="KW-0560">Oxidoreductase</keyword>
<dbReference type="EC" id="1.4.3.-" evidence="14"/>
<evidence type="ECO:0000256" key="13">
    <source>
        <dbReference type="PIRSR" id="PIRSR600269-51"/>
    </source>
</evidence>
<dbReference type="GO" id="GO:0005507">
    <property type="term" value="F:copper ion binding"/>
    <property type="evidence" value="ECO:0007669"/>
    <property type="project" value="InterPro"/>
</dbReference>
<dbReference type="OrthoDB" id="5379943at2759"/>